<evidence type="ECO:0000256" key="1">
    <source>
        <dbReference type="ARBA" id="ARBA00023002"/>
    </source>
</evidence>
<accession>A0A177ICW9</accession>
<dbReference type="GO" id="GO:0005737">
    <property type="term" value="C:cytoplasm"/>
    <property type="evidence" value="ECO:0007669"/>
    <property type="project" value="TreeGrafter"/>
</dbReference>
<dbReference type="InterPro" id="IPR006076">
    <property type="entry name" value="FAD-dep_OxRdtase"/>
</dbReference>
<feature type="domain" description="FAD dependent oxidoreductase" evidence="2">
    <location>
        <begin position="22"/>
        <end position="364"/>
    </location>
</feature>
<reference evidence="4" key="1">
    <citation type="submission" date="2016-02" db="EMBL/GenBank/DDBJ databases">
        <authorList>
            <person name="Kaur G."/>
            <person name="Nair G.R."/>
            <person name="Mayilraj S."/>
        </authorList>
    </citation>
    <scope>NUCLEOTIDE SEQUENCE [LARGE SCALE GENOMIC DNA]</scope>
    <source>
        <strain evidence="4">GA-15</strain>
    </source>
</reference>
<dbReference type="Pfam" id="PF01266">
    <property type="entry name" value="DAO"/>
    <property type="match status" value="1"/>
</dbReference>
<dbReference type="AlphaFoldDB" id="A0A177ICW9"/>
<comment type="caution">
    <text evidence="3">The sequence shown here is derived from an EMBL/GenBank/DDBJ whole genome shotgun (WGS) entry which is preliminary data.</text>
</comment>
<keyword evidence="4" id="KW-1185">Reference proteome</keyword>
<dbReference type="OrthoDB" id="2055370at2"/>
<dbReference type="RefSeq" id="WP_066840468.1">
    <property type="nucleotide sequence ID" value="NZ_CAJUDP010000069.1"/>
</dbReference>
<dbReference type="Gene3D" id="3.50.50.60">
    <property type="entry name" value="FAD/NAD(P)-binding domain"/>
    <property type="match status" value="1"/>
</dbReference>
<dbReference type="Gene3D" id="3.30.9.10">
    <property type="entry name" value="D-Amino Acid Oxidase, subunit A, domain 2"/>
    <property type="match status" value="1"/>
</dbReference>
<dbReference type="Proteomes" id="UP000076947">
    <property type="component" value="Unassembled WGS sequence"/>
</dbReference>
<dbReference type="SUPFAM" id="SSF51905">
    <property type="entry name" value="FAD/NAD(P)-binding domain"/>
    <property type="match status" value="1"/>
</dbReference>
<dbReference type="GO" id="GO:0016491">
    <property type="term" value="F:oxidoreductase activity"/>
    <property type="evidence" value="ECO:0007669"/>
    <property type="project" value="UniProtKB-KW"/>
</dbReference>
<sequence>MVDVKVPLVPNYAQTQPEIANIVIIGGGIMGMSTAWHLASRGVKGIVVLEQHEVGRGSSAKPMGGVRANFSDPMNVILGKRSLDTFRTWKEDFGTNIELAKVGYLFLARTEEEVANLEEATKTQNDLGVNSSMISPEQVAEVNPFIDPKAILAGSLSPDDGYACPAAAVAGYMRAAIAMGVTVMDHTEVLDIATSGGAIESVTTQRGVIRTEQIVCAAGAWSAKIGEMAGHTLPVEPVRRMIGLTTQMPQAHPTVPFTLDLSTTMYMHNYYNGMLLGISHPQEPGFNRDYSFEWLDAFNSAAKIFAPTLQNPQLDSGWAGFYENTPDRNAIIGASDRVAGFYYCTGFSGHGFLQGPAAGEFMADIIQGRESFLPHDGYSTSRFEQELNSVIEKNII</sequence>
<evidence type="ECO:0000259" key="2">
    <source>
        <dbReference type="Pfam" id="PF01266"/>
    </source>
</evidence>
<dbReference type="PANTHER" id="PTHR13847:SF287">
    <property type="entry name" value="FAD-DEPENDENT OXIDOREDUCTASE DOMAIN-CONTAINING PROTEIN 1"/>
    <property type="match status" value="1"/>
</dbReference>
<name>A0A177ICW9_9CORY</name>
<organism evidence="3 4">
    <name type="scientific">Corynebacterium stationis</name>
    <dbReference type="NCBI Taxonomy" id="1705"/>
    <lineage>
        <taxon>Bacteria</taxon>
        <taxon>Bacillati</taxon>
        <taxon>Actinomycetota</taxon>
        <taxon>Actinomycetes</taxon>
        <taxon>Mycobacteriales</taxon>
        <taxon>Corynebacteriaceae</taxon>
        <taxon>Corynebacterium</taxon>
    </lineage>
</organism>
<proteinExistence type="predicted"/>
<dbReference type="STRING" id="1705.CA21670_02935"/>
<evidence type="ECO:0000313" key="4">
    <source>
        <dbReference type="Proteomes" id="UP000076947"/>
    </source>
</evidence>
<dbReference type="PANTHER" id="PTHR13847">
    <property type="entry name" value="SARCOSINE DEHYDROGENASE-RELATED"/>
    <property type="match status" value="1"/>
</dbReference>
<gene>
    <name evidence="3" type="ORF">AYJ05_01430</name>
</gene>
<dbReference type="InterPro" id="IPR036188">
    <property type="entry name" value="FAD/NAD-bd_sf"/>
</dbReference>
<dbReference type="EMBL" id="LSTQ01000024">
    <property type="protein sequence ID" value="OAH26131.1"/>
    <property type="molecule type" value="Genomic_DNA"/>
</dbReference>
<evidence type="ECO:0000313" key="3">
    <source>
        <dbReference type="EMBL" id="OAH26131.1"/>
    </source>
</evidence>
<keyword evidence="1" id="KW-0560">Oxidoreductase</keyword>
<protein>
    <submittedName>
        <fullName evidence="3">Sarcosine oxidase subunit beta</fullName>
    </submittedName>
</protein>